<dbReference type="SUPFAM" id="SSF53167">
    <property type="entry name" value="Purine and uridine phosphorylases"/>
    <property type="match status" value="1"/>
</dbReference>
<keyword evidence="2" id="KW-1185">Reference proteome</keyword>
<dbReference type="OrthoDB" id="5290166at2"/>
<protein>
    <recommendedName>
        <fullName evidence="3">Nucleoside phosphorylase domain-containing protein</fullName>
    </recommendedName>
</protein>
<dbReference type="STRING" id="862908.BMS_1038"/>
<dbReference type="GO" id="GO:0009116">
    <property type="term" value="P:nucleoside metabolic process"/>
    <property type="evidence" value="ECO:0007669"/>
    <property type="project" value="InterPro"/>
</dbReference>
<evidence type="ECO:0000313" key="1">
    <source>
        <dbReference type="EMBL" id="CBW25922.1"/>
    </source>
</evidence>
<evidence type="ECO:0008006" key="3">
    <source>
        <dbReference type="Google" id="ProtNLM"/>
    </source>
</evidence>
<dbReference type="Proteomes" id="UP000008963">
    <property type="component" value="Chromosome"/>
</dbReference>
<dbReference type="KEGG" id="bmx:BMS_1038"/>
<name>E1WXW5_HALMS</name>
<organism evidence="1 2">
    <name type="scientific">Halobacteriovorax marinus (strain ATCC BAA-682 / DSM 15412 / SJ)</name>
    <name type="common">Bacteriovorax marinus</name>
    <dbReference type="NCBI Taxonomy" id="862908"/>
    <lineage>
        <taxon>Bacteria</taxon>
        <taxon>Pseudomonadati</taxon>
        <taxon>Bdellovibrionota</taxon>
        <taxon>Bacteriovoracia</taxon>
        <taxon>Bacteriovoracales</taxon>
        <taxon>Halobacteriovoraceae</taxon>
        <taxon>Halobacteriovorax</taxon>
    </lineage>
</organism>
<dbReference type="GO" id="GO:0003824">
    <property type="term" value="F:catalytic activity"/>
    <property type="evidence" value="ECO:0007669"/>
    <property type="project" value="InterPro"/>
</dbReference>
<dbReference type="eggNOG" id="COG0775">
    <property type="taxonomic scope" value="Bacteria"/>
</dbReference>
<accession>E1WXW5</accession>
<dbReference type="InterPro" id="IPR035994">
    <property type="entry name" value="Nucleoside_phosphorylase_sf"/>
</dbReference>
<proteinExistence type="predicted"/>
<dbReference type="PATRIC" id="fig|862908.3.peg.989"/>
<sequence length="344" mass="39252">MKLLVFAHRAEAQTFLRQAQYKSIDLHGLSLYQNEDSYLLITKEGIFNALEGATTVLASLDNIDSVINLGVAGGLDSRVEKGAIYQIRTAYSIINDKLEFKSYSSNSTSTIDCITSSSRTLTKEEADKLSCFAHIVDRELWAVAKAASNFSVEFKALKLISDLPYAEENEAGICEIVKEKAEVYSDQLYKEFLKIEYKENEKANFIINNYKELYFTVSQYRNYTTLISQLLTKFETEEEILREINIDSLLNIEALPKQRSALLLEKLRELLTPFNTKLNNQIEAILHPLKQSGLKITLSKNLESDQFKISATIDNEVELQKISKSLKNFNYKDYQLIMRGKIDV</sequence>
<dbReference type="Gene3D" id="3.40.50.1580">
    <property type="entry name" value="Nucleoside phosphorylase domain"/>
    <property type="match status" value="1"/>
</dbReference>
<dbReference type="EMBL" id="FQ312005">
    <property type="protein sequence ID" value="CBW25922.1"/>
    <property type="molecule type" value="Genomic_DNA"/>
</dbReference>
<gene>
    <name evidence="1" type="ordered locus">BMS_1038</name>
</gene>
<evidence type="ECO:0000313" key="2">
    <source>
        <dbReference type="Proteomes" id="UP000008963"/>
    </source>
</evidence>
<reference evidence="2" key="1">
    <citation type="journal article" date="2013" name="ISME J.">
        <title>A small predatory core genome in the divergent marine Bacteriovorax marinus SJ and the terrestrial Bdellovibrio bacteriovorus.</title>
        <authorList>
            <person name="Crossman L.C."/>
            <person name="Chen H."/>
            <person name="Cerdeno-Tarraga A.M."/>
            <person name="Brooks K."/>
            <person name="Quail M.A."/>
            <person name="Pineiro S.A."/>
            <person name="Hobley L."/>
            <person name="Sockett R.E."/>
            <person name="Bentley S.D."/>
            <person name="Parkhill J."/>
            <person name="Williams H.N."/>
            <person name="Stine O.C."/>
        </authorList>
    </citation>
    <scope>NUCLEOTIDE SEQUENCE [LARGE SCALE GENOMIC DNA]</scope>
    <source>
        <strain evidence="2">ATCC BAA-682 / DSM 15412 / SJ</strain>
    </source>
</reference>
<dbReference type="AlphaFoldDB" id="E1WXW5"/>
<dbReference type="HOGENOM" id="CLU_806009_0_0_7"/>
<dbReference type="RefSeq" id="WP_014243706.1">
    <property type="nucleotide sequence ID" value="NC_016620.1"/>
</dbReference>